<dbReference type="WBParaSite" id="HPLM_0001876601-mRNA-1">
    <property type="protein sequence ID" value="HPLM_0001876601-mRNA-1"/>
    <property type="gene ID" value="HPLM_0001876601"/>
</dbReference>
<reference evidence="1 2" key="2">
    <citation type="submission" date="2018-11" db="EMBL/GenBank/DDBJ databases">
        <authorList>
            <consortium name="Pathogen Informatics"/>
        </authorList>
    </citation>
    <scope>NUCLEOTIDE SEQUENCE [LARGE SCALE GENOMIC DNA]</scope>
    <source>
        <strain evidence="1 2">MHpl1</strain>
    </source>
</reference>
<dbReference type="OrthoDB" id="431817at2759"/>
<gene>
    <name evidence="1" type="ORF">HPLM_LOCUS18758</name>
</gene>
<protein>
    <submittedName>
        <fullName evidence="3">PiggyBac transposable element-derived protein 3</fullName>
    </submittedName>
</protein>
<name>A0A0N4X324_HAEPC</name>
<dbReference type="Proteomes" id="UP000268014">
    <property type="component" value="Unassembled WGS sequence"/>
</dbReference>
<dbReference type="AlphaFoldDB" id="A0A0N4X324"/>
<accession>A0A0N4X324</accession>
<keyword evidence="2" id="KW-1185">Reference proteome</keyword>
<evidence type="ECO:0000313" key="2">
    <source>
        <dbReference type="Proteomes" id="UP000268014"/>
    </source>
</evidence>
<proteinExistence type="predicted"/>
<reference evidence="3" key="1">
    <citation type="submission" date="2017-02" db="UniProtKB">
        <authorList>
            <consortium name="WormBaseParasite"/>
        </authorList>
    </citation>
    <scope>IDENTIFICATION</scope>
</reference>
<evidence type="ECO:0000313" key="3">
    <source>
        <dbReference type="WBParaSite" id="HPLM_0001876601-mRNA-1"/>
    </source>
</evidence>
<organism evidence="3">
    <name type="scientific">Haemonchus placei</name>
    <name type="common">Barber's pole worm</name>
    <dbReference type="NCBI Taxonomy" id="6290"/>
    <lineage>
        <taxon>Eukaryota</taxon>
        <taxon>Metazoa</taxon>
        <taxon>Ecdysozoa</taxon>
        <taxon>Nematoda</taxon>
        <taxon>Chromadorea</taxon>
        <taxon>Rhabditida</taxon>
        <taxon>Rhabditina</taxon>
        <taxon>Rhabditomorpha</taxon>
        <taxon>Strongyloidea</taxon>
        <taxon>Trichostrongylidae</taxon>
        <taxon>Haemonchus</taxon>
    </lineage>
</organism>
<sequence>MATATRCSAVAEHGASVLNTERCQLRGFRGEKPYDFRACIAIPMFVGKYVLRNYKDYWMSDYRVGLHHGLYYFKQHVLRFLMQNSYLG</sequence>
<dbReference type="EMBL" id="UZAF01020790">
    <property type="protein sequence ID" value="VDO72978.1"/>
    <property type="molecule type" value="Genomic_DNA"/>
</dbReference>
<evidence type="ECO:0000313" key="1">
    <source>
        <dbReference type="EMBL" id="VDO72978.1"/>
    </source>
</evidence>